<accession>A0A974BTT1</accession>
<keyword evidence="2" id="KW-0812">Transmembrane</keyword>
<feature type="coiled-coil region" evidence="1">
    <location>
        <begin position="40"/>
        <end position="134"/>
    </location>
</feature>
<protein>
    <submittedName>
        <fullName evidence="3">Uncharacterized protein</fullName>
    </submittedName>
</protein>
<proteinExistence type="predicted"/>
<keyword evidence="1" id="KW-0175">Coiled coil</keyword>
<evidence type="ECO:0000256" key="1">
    <source>
        <dbReference type="SAM" id="Coils"/>
    </source>
</evidence>
<dbReference type="Proteomes" id="UP000694892">
    <property type="component" value="Chromosome 9_10S"/>
</dbReference>
<name>A0A974BTT1_XENLA</name>
<organism evidence="3 4">
    <name type="scientific">Xenopus laevis</name>
    <name type="common">African clawed frog</name>
    <dbReference type="NCBI Taxonomy" id="8355"/>
    <lineage>
        <taxon>Eukaryota</taxon>
        <taxon>Metazoa</taxon>
        <taxon>Chordata</taxon>
        <taxon>Craniata</taxon>
        <taxon>Vertebrata</taxon>
        <taxon>Euteleostomi</taxon>
        <taxon>Amphibia</taxon>
        <taxon>Batrachia</taxon>
        <taxon>Anura</taxon>
        <taxon>Pipoidea</taxon>
        <taxon>Pipidae</taxon>
        <taxon>Xenopodinae</taxon>
        <taxon>Xenopus</taxon>
        <taxon>Xenopus</taxon>
    </lineage>
</organism>
<keyword evidence="2" id="KW-0472">Membrane</keyword>
<sequence length="196" mass="23161">MERFFNKMRLLSPDGPSAYIIMFISGLLVFTLIFRYCCRKRAIKNRKDEYEELLQQVASLLLEKNQWEEEATQLIEHNHNLQKSNTRLRKRNLEDIDEENNQLFHDVALLSLENKQCEEKNKKLKEEIKHLLQTVGEIRGGTNKSCSEENKLLLQGYGTLLEENENLKSRNTRLTEHVDWLSHENRGTQRKDCNVS</sequence>
<feature type="transmembrane region" description="Helical" evidence="2">
    <location>
        <begin position="20"/>
        <end position="38"/>
    </location>
</feature>
<evidence type="ECO:0000313" key="3">
    <source>
        <dbReference type="EMBL" id="OCT60864.1"/>
    </source>
</evidence>
<keyword evidence="2" id="KW-1133">Transmembrane helix</keyword>
<gene>
    <name evidence="3" type="ORF">XELAEV_18046886mg</name>
</gene>
<reference evidence="4" key="1">
    <citation type="journal article" date="2016" name="Nature">
        <title>Genome evolution in the allotetraploid frog Xenopus laevis.</title>
        <authorList>
            <person name="Session A.M."/>
            <person name="Uno Y."/>
            <person name="Kwon T."/>
            <person name="Chapman J.A."/>
            <person name="Toyoda A."/>
            <person name="Takahashi S."/>
            <person name="Fukui A."/>
            <person name="Hikosaka A."/>
            <person name="Suzuki A."/>
            <person name="Kondo M."/>
            <person name="van Heeringen S.J."/>
            <person name="Quigley I."/>
            <person name="Heinz S."/>
            <person name="Ogino H."/>
            <person name="Ochi H."/>
            <person name="Hellsten U."/>
            <person name="Lyons J.B."/>
            <person name="Simakov O."/>
            <person name="Putnam N."/>
            <person name="Stites J."/>
            <person name="Kuroki Y."/>
            <person name="Tanaka T."/>
            <person name="Michiue T."/>
            <person name="Watanabe M."/>
            <person name="Bogdanovic O."/>
            <person name="Lister R."/>
            <person name="Georgiou G."/>
            <person name="Paranjpe S.S."/>
            <person name="van Kruijsbergen I."/>
            <person name="Shu S."/>
            <person name="Carlson J."/>
            <person name="Kinoshita T."/>
            <person name="Ohta Y."/>
            <person name="Mawaribuchi S."/>
            <person name="Jenkins J."/>
            <person name="Grimwood J."/>
            <person name="Schmutz J."/>
            <person name="Mitros T."/>
            <person name="Mozaffari S.V."/>
            <person name="Suzuki Y."/>
            <person name="Haramoto Y."/>
            <person name="Yamamoto T.S."/>
            <person name="Takagi C."/>
            <person name="Heald R."/>
            <person name="Miller K."/>
            <person name="Haudenschild C."/>
            <person name="Kitzman J."/>
            <person name="Nakayama T."/>
            <person name="Izutsu Y."/>
            <person name="Robert J."/>
            <person name="Fortriede J."/>
            <person name="Burns K."/>
            <person name="Lotay V."/>
            <person name="Karimi K."/>
            <person name="Yasuoka Y."/>
            <person name="Dichmann D.S."/>
            <person name="Flajnik M.F."/>
            <person name="Houston D.W."/>
            <person name="Shendure J."/>
            <person name="DuPasquier L."/>
            <person name="Vize P.D."/>
            <person name="Zorn A.M."/>
            <person name="Ito M."/>
            <person name="Marcotte E.M."/>
            <person name="Wallingford J.B."/>
            <person name="Ito Y."/>
            <person name="Asashima M."/>
            <person name="Ueno N."/>
            <person name="Matsuda Y."/>
            <person name="Veenstra G.J."/>
            <person name="Fujiyama A."/>
            <person name="Harland R.M."/>
            <person name="Taira M."/>
            <person name="Rokhsar D.S."/>
        </authorList>
    </citation>
    <scope>NUCLEOTIDE SEQUENCE [LARGE SCALE GENOMIC DNA]</scope>
    <source>
        <strain evidence="4">J</strain>
    </source>
</reference>
<evidence type="ECO:0000313" key="4">
    <source>
        <dbReference type="Proteomes" id="UP000694892"/>
    </source>
</evidence>
<dbReference type="EMBL" id="CM004483">
    <property type="protein sequence ID" value="OCT60864.1"/>
    <property type="molecule type" value="Genomic_DNA"/>
</dbReference>
<evidence type="ECO:0000256" key="2">
    <source>
        <dbReference type="SAM" id="Phobius"/>
    </source>
</evidence>
<dbReference type="AlphaFoldDB" id="A0A974BTT1"/>